<keyword evidence="1" id="KW-0812">Transmembrane</keyword>
<name>A0ABM8UJW5_9BACT</name>
<protein>
    <submittedName>
        <fullName evidence="2">Uncharacterized protein</fullName>
    </submittedName>
</protein>
<organism evidence="2 3">
    <name type="scientific">Dyadobacter linearis</name>
    <dbReference type="NCBI Taxonomy" id="2823330"/>
    <lineage>
        <taxon>Bacteria</taxon>
        <taxon>Pseudomonadati</taxon>
        <taxon>Bacteroidota</taxon>
        <taxon>Cytophagia</taxon>
        <taxon>Cytophagales</taxon>
        <taxon>Spirosomataceae</taxon>
        <taxon>Dyadobacter</taxon>
    </lineage>
</organism>
<keyword evidence="1" id="KW-0472">Membrane</keyword>
<keyword evidence="1" id="KW-1133">Transmembrane helix</keyword>
<comment type="caution">
    <text evidence="2">The sequence shown here is derived from an EMBL/GenBank/DDBJ whole genome shotgun (WGS) entry which is preliminary data.</text>
</comment>
<evidence type="ECO:0000313" key="2">
    <source>
        <dbReference type="EMBL" id="CAG5067735.1"/>
    </source>
</evidence>
<dbReference type="Proteomes" id="UP000679725">
    <property type="component" value="Unassembled WGS sequence"/>
</dbReference>
<evidence type="ECO:0000256" key="1">
    <source>
        <dbReference type="SAM" id="Phobius"/>
    </source>
</evidence>
<feature type="transmembrane region" description="Helical" evidence="1">
    <location>
        <begin position="15"/>
        <end position="41"/>
    </location>
</feature>
<keyword evidence="3" id="KW-1185">Reference proteome</keyword>
<sequence length="43" mass="4796">MRTLITHSNAKDFSIVGAVIFTVIAGSILWTSIIYSIHYIVSR</sequence>
<gene>
    <name evidence="2" type="ORF">DYBT9623_00457</name>
</gene>
<dbReference type="EMBL" id="CAJRAU010000001">
    <property type="protein sequence ID" value="CAG5067735.1"/>
    <property type="molecule type" value="Genomic_DNA"/>
</dbReference>
<accession>A0ABM8UJW5</accession>
<evidence type="ECO:0000313" key="3">
    <source>
        <dbReference type="Proteomes" id="UP000679725"/>
    </source>
</evidence>
<reference evidence="2 3" key="1">
    <citation type="submission" date="2021-04" db="EMBL/GenBank/DDBJ databases">
        <authorList>
            <person name="Rodrigo-Torres L."/>
            <person name="Arahal R. D."/>
            <person name="Lucena T."/>
        </authorList>
    </citation>
    <scope>NUCLEOTIDE SEQUENCE [LARGE SCALE GENOMIC DNA]</scope>
    <source>
        <strain evidence="2 3">CECT 9623</strain>
    </source>
</reference>
<proteinExistence type="predicted"/>